<evidence type="ECO:0000313" key="2">
    <source>
        <dbReference type="EMBL" id="KAL2349066.1"/>
    </source>
</evidence>
<evidence type="ECO:0000256" key="1">
    <source>
        <dbReference type="SAM" id="MobiDB-lite"/>
    </source>
</evidence>
<reference evidence="2 3" key="1">
    <citation type="submission" date="2024-08" db="EMBL/GenBank/DDBJ databases">
        <title>Insights into the chromosomal genome structure of Flemingia macrophylla.</title>
        <authorList>
            <person name="Ding Y."/>
            <person name="Zhao Y."/>
            <person name="Bi W."/>
            <person name="Wu M."/>
            <person name="Zhao G."/>
            <person name="Gong Y."/>
            <person name="Li W."/>
            <person name="Zhang P."/>
        </authorList>
    </citation>
    <scope>NUCLEOTIDE SEQUENCE [LARGE SCALE GENOMIC DNA]</scope>
    <source>
        <strain evidence="2">DYQJB</strain>
        <tissue evidence="2">Leaf</tissue>
    </source>
</reference>
<sequence>MSKMDPLNTLTIGTPTIFHNIFTPTVRPNKTIPTPHLSKRKVKLEEEGLSTDQPSLQQLLDAMKVLGRKRLKGKQKRPKSNTLERLGEIDEPH</sequence>
<feature type="compositionally biased region" description="Basic residues" evidence="1">
    <location>
        <begin position="69"/>
        <end position="79"/>
    </location>
</feature>
<name>A0ABD1NME4_9FABA</name>
<keyword evidence="3" id="KW-1185">Reference proteome</keyword>
<gene>
    <name evidence="2" type="ORF">Fmac_003066</name>
</gene>
<dbReference type="EMBL" id="JBGMDY010000001">
    <property type="protein sequence ID" value="KAL2349066.1"/>
    <property type="molecule type" value="Genomic_DNA"/>
</dbReference>
<proteinExistence type="predicted"/>
<evidence type="ECO:0000313" key="3">
    <source>
        <dbReference type="Proteomes" id="UP001603857"/>
    </source>
</evidence>
<dbReference type="Proteomes" id="UP001603857">
    <property type="component" value="Unassembled WGS sequence"/>
</dbReference>
<comment type="caution">
    <text evidence="2">The sequence shown here is derived from an EMBL/GenBank/DDBJ whole genome shotgun (WGS) entry which is preliminary data.</text>
</comment>
<protein>
    <submittedName>
        <fullName evidence="2">Uncharacterized protein</fullName>
    </submittedName>
</protein>
<organism evidence="2 3">
    <name type="scientific">Flemingia macrophylla</name>
    <dbReference type="NCBI Taxonomy" id="520843"/>
    <lineage>
        <taxon>Eukaryota</taxon>
        <taxon>Viridiplantae</taxon>
        <taxon>Streptophyta</taxon>
        <taxon>Embryophyta</taxon>
        <taxon>Tracheophyta</taxon>
        <taxon>Spermatophyta</taxon>
        <taxon>Magnoliopsida</taxon>
        <taxon>eudicotyledons</taxon>
        <taxon>Gunneridae</taxon>
        <taxon>Pentapetalae</taxon>
        <taxon>rosids</taxon>
        <taxon>fabids</taxon>
        <taxon>Fabales</taxon>
        <taxon>Fabaceae</taxon>
        <taxon>Papilionoideae</taxon>
        <taxon>50 kb inversion clade</taxon>
        <taxon>NPAAA clade</taxon>
        <taxon>indigoferoid/millettioid clade</taxon>
        <taxon>Phaseoleae</taxon>
        <taxon>Flemingia</taxon>
    </lineage>
</organism>
<dbReference type="AlphaFoldDB" id="A0ABD1NME4"/>
<accession>A0ABD1NME4</accession>
<feature type="region of interest" description="Disordered" evidence="1">
    <location>
        <begin position="69"/>
        <end position="93"/>
    </location>
</feature>